<dbReference type="EMBL" id="FRCJ01000006">
    <property type="protein sequence ID" value="SHM75514.1"/>
    <property type="molecule type" value="Genomic_DNA"/>
</dbReference>
<evidence type="ECO:0000313" key="1">
    <source>
        <dbReference type="EMBL" id="SHM75514.1"/>
    </source>
</evidence>
<accession>A0A1M7LBI6</accession>
<sequence length="106" mass="12474">MRKYIEMTDEVVNRLKDGKYVEGSMHYDAEVGKIVFRAYQRQARKRYCEEILGHTDFGVVAKTKTRYKWRETMPSKLSSAHLCNIMDRECQMAKGIIATHEIIDRV</sequence>
<dbReference type="RefSeq" id="WP_139294847.1">
    <property type="nucleotide sequence ID" value="NZ_FOLF01000024.1"/>
</dbReference>
<evidence type="ECO:0000313" key="2">
    <source>
        <dbReference type="Proteomes" id="UP000184280"/>
    </source>
</evidence>
<gene>
    <name evidence="1" type="ORF">SAMN04488494_2526</name>
</gene>
<reference evidence="1 2" key="1">
    <citation type="submission" date="2016-11" db="EMBL/GenBank/DDBJ databases">
        <authorList>
            <person name="Jaros S."/>
            <person name="Januszkiewicz K."/>
            <person name="Wedrychowicz H."/>
        </authorList>
    </citation>
    <scope>NUCLEOTIDE SEQUENCE [LARGE SCALE GENOMIC DNA]</scope>
    <source>
        <strain evidence="1 2">BPI-34</strain>
    </source>
</reference>
<protein>
    <submittedName>
        <fullName evidence="1">Uncharacterized protein</fullName>
    </submittedName>
</protein>
<dbReference type="AlphaFoldDB" id="A0A1M7LBI6"/>
<dbReference type="Proteomes" id="UP000184280">
    <property type="component" value="Unassembled WGS sequence"/>
</dbReference>
<proteinExistence type="predicted"/>
<name>A0A1M7LBI6_XYLRU</name>
<organism evidence="1 2">
    <name type="scientific">Xylanibacter ruminicola</name>
    <name type="common">Prevotella ruminicola</name>
    <dbReference type="NCBI Taxonomy" id="839"/>
    <lineage>
        <taxon>Bacteria</taxon>
        <taxon>Pseudomonadati</taxon>
        <taxon>Bacteroidota</taxon>
        <taxon>Bacteroidia</taxon>
        <taxon>Bacteroidales</taxon>
        <taxon>Prevotellaceae</taxon>
        <taxon>Xylanibacter</taxon>
    </lineage>
</organism>